<dbReference type="EMBL" id="BK063679">
    <property type="protein sequence ID" value="DBA35544.1"/>
    <property type="molecule type" value="Genomic_DNA"/>
</dbReference>
<dbReference type="Proteomes" id="UP001302343">
    <property type="component" value="Segment"/>
</dbReference>
<organism evidence="1 2">
    <name type="scientific">Caudoviricetes sp. vir323</name>
    <dbReference type="NCBI Taxonomy" id="3068356"/>
    <lineage>
        <taxon>Viruses</taxon>
        <taxon>Duplodnaviria</taxon>
        <taxon>Heunggongvirae</taxon>
        <taxon>Uroviricota</taxon>
        <taxon>Caudoviricetes</taxon>
    </lineage>
</organism>
<name>A0AA87CDB5_9CAUD</name>
<gene>
    <name evidence="1" type="ORF">vir323_00032</name>
</gene>
<reference evidence="1 2" key="1">
    <citation type="journal article" date="2023" name="Nat. Microbiol.">
        <title>A compendium of viruses from methanogenic archaea reveals their diversity and adaptations to the gut environment.</title>
        <authorList>
            <person name="Medvedeva S."/>
            <person name="Borrel G."/>
            <person name="Krupovic M."/>
            <person name="Gribaldo S."/>
        </authorList>
    </citation>
    <scope>NUCLEOTIDE SEQUENCE [LARGE SCALE GENOMIC DNA]</scope>
</reference>
<dbReference type="RefSeq" id="YP_013605324.1">
    <property type="nucleotide sequence ID" value="NC_133304.1"/>
</dbReference>
<accession>A0AA87CDB5</accession>
<sequence>MNCGEAIEVLKKFPKNKPLMIMGWYSIIETDAPEEIHEIGYLKEVDFNTFEVKGDIKDFVAIVSDKYHEIASEFP</sequence>
<protein>
    <submittedName>
        <fullName evidence="1">Uncharacterized protein</fullName>
    </submittedName>
</protein>
<keyword evidence="2" id="KW-1185">Reference proteome</keyword>
<dbReference type="GeneID" id="300198927"/>
<proteinExistence type="predicted"/>
<evidence type="ECO:0000313" key="2">
    <source>
        <dbReference type="Proteomes" id="UP001302343"/>
    </source>
</evidence>
<evidence type="ECO:0000313" key="1">
    <source>
        <dbReference type="EMBL" id="DBA35544.1"/>
    </source>
</evidence>